<evidence type="ECO:0000313" key="2">
    <source>
        <dbReference type="EMBL" id="CEL99813.1"/>
    </source>
</evidence>
<feature type="region of interest" description="Disordered" evidence="1">
    <location>
        <begin position="156"/>
        <end position="176"/>
    </location>
</feature>
<proteinExistence type="predicted"/>
<dbReference type="PhylomeDB" id="A0A0G4EPQ8"/>
<organism evidence="2 3">
    <name type="scientific">Vitrella brassicaformis (strain CCMP3155)</name>
    <dbReference type="NCBI Taxonomy" id="1169540"/>
    <lineage>
        <taxon>Eukaryota</taxon>
        <taxon>Sar</taxon>
        <taxon>Alveolata</taxon>
        <taxon>Colpodellida</taxon>
        <taxon>Vitrellaceae</taxon>
        <taxon>Vitrella</taxon>
    </lineage>
</organism>
<name>A0A0G4EPQ8_VITBC</name>
<gene>
    <name evidence="2" type="ORF">Vbra_12680</name>
</gene>
<dbReference type="InParanoid" id="A0A0G4EPQ8"/>
<evidence type="ECO:0000313" key="3">
    <source>
        <dbReference type="Proteomes" id="UP000041254"/>
    </source>
</evidence>
<accession>A0A0G4EPQ8</accession>
<dbReference type="EMBL" id="CDMY01000289">
    <property type="protein sequence ID" value="CEL99813.1"/>
    <property type="molecule type" value="Genomic_DNA"/>
</dbReference>
<evidence type="ECO:0000256" key="1">
    <source>
        <dbReference type="SAM" id="MobiDB-lite"/>
    </source>
</evidence>
<dbReference type="Proteomes" id="UP000041254">
    <property type="component" value="Unassembled WGS sequence"/>
</dbReference>
<dbReference type="AlphaFoldDB" id="A0A0G4EPQ8"/>
<keyword evidence="3" id="KW-1185">Reference proteome</keyword>
<reference evidence="2 3" key="1">
    <citation type="submission" date="2014-11" db="EMBL/GenBank/DDBJ databases">
        <authorList>
            <person name="Zhu J."/>
            <person name="Qi W."/>
            <person name="Song R."/>
        </authorList>
    </citation>
    <scope>NUCLEOTIDE SEQUENCE [LARGE SCALE GENOMIC DNA]</scope>
</reference>
<sequence length="601" mass="65927">MASPPNGEGEVWKMVMLEEESTVFPLSHDLLIRVFGSLCPFDLSRLLPVLPAPLVIRAFTHHTHMTINGSAEAGERRLWEDLQPSEAFTWGRRAVHLRELRVVLPNGAPRWCMAVWMAVLEGHAEGRRQLAGRELANRVRSVEDRGTLRVLAFSRDAEGEPYPSGNTVSADPLSPPQSPVGLPALEEVVGMPLSCALLRHDGRHWSTPGLSVLRLDNHDEDTTCFGHQEHDPSESSSLVERALRPWLSECHSLEAVDEDFPTHDSNLALKTEIVSLLPKRRSLSRLRELGSLQAYNYMVHQVDQLRDALVARGCHRSVRSVPIELGCHLALDDIRYVEHLAGLSMAVMTPEALWGQPQIISEGGEIDAAVIKSVSSQEQQEEGHQLKDGRAALVAKYVREYACAAVVVRFSFSSDAGGDVLSRDKWLGVFPVAESLIISADEADNNHSDSDREDLRVREAVSVAASMPALTHVTFKGGVRPSLVVRFLTALQSTHKGHPLRVTVLVTAESLADGGLCAVGRKMPLIDRLDIVLLGSVPPSVCVGDLFNALRSLLFWLPAIRSRVVLRDESLLEHVSAHLAVAHTCGMGLRGGALVVRRDGQ</sequence>
<protein>
    <submittedName>
        <fullName evidence="2">Uncharacterized protein</fullName>
    </submittedName>
</protein>
<dbReference type="VEuPathDB" id="CryptoDB:Vbra_12680"/>